<keyword evidence="2" id="KW-1185">Reference proteome</keyword>
<dbReference type="EMBL" id="BX294133">
    <property type="protein sequence ID" value="CAD71421.1"/>
    <property type="molecule type" value="Genomic_DNA"/>
</dbReference>
<dbReference type="KEGG" id="rba:RB164"/>
<dbReference type="AlphaFoldDB" id="Q7UZ62"/>
<dbReference type="OrthoDB" id="254233at2"/>
<sequence length="166" mass="19633">MELNRMPRQKAKLPKYLYHVSGQARVYLDGRYFYLGTYDSPKSHARYFALCKLYQDNGCKMPEDYETHPDEDAAITVRCVTADYLRYAAQKYASSKKRYDRHKRLCDFVDEEYGDLPAADFGPRRLSLLRELLVASKNLRGRHNTRAYINDQVRWPGFWGPRVLFF</sequence>
<protein>
    <submittedName>
        <fullName evidence="1">Uncharacterized protein</fullName>
    </submittedName>
</protein>
<reference evidence="1 2" key="1">
    <citation type="journal article" date="2003" name="Proc. Natl. Acad. Sci. U.S.A.">
        <title>Complete genome sequence of the marine planctomycete Pirellula sp. strain 1.</title>
        <authorList>
            <person name="Gloeckner F.O."/>
            <person name="Kube M."/>
            <person name="Bauer M."/>
            <person name="Teeling H."/>
            <person name="Lombardot T."/>
            <person name="Ludwig W."/>
            <person name="Gade D."/>
            <person name="Beck A."/>
            <person name="Borzym K."/>
            <person name="Heitmann K."/>
            <person name="Rabus R."/>
            <person name="Schlesner H."/>
            <person name="Amann R."/>
            <person name="Reinhardt R."/>
        </authorList>
    </citation>
    <scope>NUCLEOTIDE SEQUENCE [LARGE SCALE GENOMIC DNA]</scope>
    <source>
        <strain evidence="2">DSM 10527 / NCIMB 13988 / SH1</strain>
    </source>
</reference>
<dbReference type="EnsemblBacteria" id="CAD71421">
    <property type="protein sequence ID" value="CAD71421"/>
    <property type="gene ID" value="RB164"/>
</dbReference>
<evidence type="ECO:0000313" key="2">
    <source>
        <dbReference type="Proteomes" id="UP000001025"/>
    </source>
</evidence>
<accession>Q7UZ62</accession>
<name>Q7UZ62_RHOBA</name>
<dbReference type="eggNOG" id="COG0582">
    <property type="taxonomic scope" value="Bacteria"/>
</dbReference>
<gene>
    <name evidence="1" type="ordered locus">RB164</name>
</gene>
<evidence type="ECO:0000313" key="1">
    <source>
        <dbReference type="EMBL" id="CAD71421.1"/>
    </source>
</evidence>
<dbReference type="InParanoid" id="Q7UZ62"/>
<dbReference type="HOGENOM" id="CLU_1601373_0_0_0"/>
<organism evidence="1 2">
    <name type="scientific">Rhodopirellula baltica (strain DSM 10527 / NCIMB 13988 / SH1)</name>
    <dbReference type="NCBI Taxonomy" id="243090"/>
    <lineage>
        <taxon>Bacteria</taxon>
        <taxon>Pseudomonadati</taxon>
        <taxon>Planctomycetota</taxon>
        <taxon>Planctomycetia</taxon>
        <taxon>Pirellulales</taxon>
        <taxon>Pirellulaceae</taxon>
        <taxon>Rhodopirellula</taxon>
    </lineage>
</organism>
<dbReference type="Proteomes" id="UP000001025">
    <property type="component" value="Chromosome"/>
</dbReference>
<proteinExistence type="predicted"/>